<dbReference type="Proteomes" id="UP000183174">
    <property type="component" value="Unassembled WGS sequence"/>
</dbReference>
<dbReference type="EMBL" id="FMAE01000004">
    <property type="protein sequence ID" value="SCB30385.1"/>
    <property type="molecule type" value="Genomic_DNA"/>
</dbReference>
<reference evidence="1 2" key="1">
    <citation type="submission" date="2016-08" db="EMBL/GenBank/DDBJ databases">
        <authorList>
            <person name="Seilhamer J.J."/>
        </authorList>
    </citation>
    <scope>NUCLEOTIDE SEQUENCE [LARGE SCALE GENOMIC DNA]</scope>
    <source>
        <strain evidence="1 2">CCBAU 10071</strain>
    </source>
</reference>
<name>A0A1C3VS33_9BRAD</name>
<evidence type="ECO:0000313" key="2">
    <source>
        <dbReference type="Proteomes" id="UP000183174"/>
    </source>
</evidence>
<gene>
    <name evidence="1" type="ORF">GA0061099_1004456</name>
</gene>
<protein>
    <submittedName>
        <fullName evidence="1">Uncharacterized protein</fullName>
    </submittedName>
</protein>
<proteinExistence type="predicted"/>
<organism evidence="1 2">
    <name type="scientific">Bradyrhizobium yuanmingense</name>
    <dbReference type="NCBI Taxonomy" id="108015"/>
    <lineage>
        <taxon>Bacteria</taxon>
        <taxon>Pseudomonadati</taxon>
        <taxon>Pseudomonadota</taxon>
        <taxon>Alphaproteobacteria</taxon>
        <taxon>Hyphomicrobiales</taxon>
        <taxon>Nitrobacteraceae</taxon>
        <taxon>Bradyrhizobium</taxon>
    </lineage>
</organism>
<evidence type="ECO:0000313" key="1">
    <source>
        <dbReference type="EMBL" id="SCB30385.1"/>
    </source>
</evidence>
<sequence>MSTNQHVTFTAARRRFERAQPHRRISKLSQAERQGMGTPFALVEGNTIVDAGGLNAVQRWCRDAGVLGPVETITV</sequence>
<accession>A0A1C3VS33</accession>
<dbReference type="AlphaFoldDB" id="A0A1C3VS33"/>